<dbReference type="InterPro" id="IPR000742">
    <property type="entry name" value="EGF"/>
</dbReference>
<dbReference type="GeneID" id="107117242"/>
<gene>
    <name evidence="7 8 9 10" type="primary">BTC</name>
</gene>
<keyword evidence="4" id="KW-0472">Membrane</keyword>
<dbReference type="RefSeq" id="XP_015274826.1">
    <property type="nucleotide sequence ID" value="XM_015419340.1"/>
</dbReference>
<evidence type="ECO:0000313" key="9">
    <source>
        <dbReference type="RefSeq" id="XP_015274833.1"/>
    </source>
</evidence>
<evidence type="ECO:0000256" key="4">
    <source>
        <dbReference type="SAM" id="Phobius"/>
    </source>
</evidence>
<keyword evidence="2 3" id="KW-1015">Disulfide bond</keyword>
<keyword evidence="4" id="KW-1133">Transmembrane helix</keyword>
<evidence type="ECO:0000313" key="8">
    <source>
        <dbReference type="RefSeq" id="XP_015274826.1"/>
    </source>
</evidence>
<dbReference type="PANTHER" id="PTHR10740">
    <property type="entry name" value="TRANSFORMING GROWTH FACTOR ALPHA"/>
    <property type="match status" value="1"/>
</dbReference>
<keyword evidence="1 3" id="KW-0245">EGF-like domain</keyword>
<dbReference type="RefSeq" id="XP_015274841.1">
    <property type="nucleotide sequence ID" value="XM_015419355.1"/>
</dbReference>
<evidence type="ECO:0000259" key="5">
    <source>
        <dbReference type="PROSITE" id="PS50026"/>
    </source>
</evidence>
<dbReference type="RefSeq" id="XP_015274819.1">
    <property type="nucleotide sequence ID" value="XM_015419333.1"/>
</dbReference>
<dbReference type="PANTHER" id="PTHR10740:SF3">
    <property type="entry name" value="PROBETACELLULIN"/>
    <property type="match status" value="1"/>
</dbReference>
<feature type="transmembrane region" description="Helical" evidence="4">
    <location>
        <begin position="81"/>
        <end position="103"/>
    </location>
</feature>
<dbReference type="RefSeq" id="XP_015274833.1">
    <property type="nucleotide sequence ID" value="XM_015419347.1"/>
</dbReference>
<protein>
    <submittedName>
        <fullName evidence="7 8">Probetacellulin</fullName>
    </submittedName>
</protein>
<feature type="disulfide bond" evidence="3">
    <location>
        <begin position="57"/>
        <end position="66"/>
    </location>
</feature>
<keyword evidence="4" id="KW-0812">Transmembrane</keyword>
<evidence type="ECO:0000313" key="7">
    <source>
        <dbReference type="RefSeq" id="XP_015274819.1"/>
    </source>
</evidence>
<evidence type="ECO:0000256" key="2">
    <source>
        <dbReference type="ARBA" id="ARBA00023157"/>
    </source>
</evidence>
<keyword evidence="6" id="KW-1185">Reference proteome</keyword>
<comment type="caution">
    <text evidence="3">Lacks conserved residue(s) required for the propagation of feature annotation.</text>
</comment>
<dbReference type="PRINTS" id="PR00009">
    <property type="entry name" value="EGFTGF"/>
</dbReference>
<evidence type="ECO:0000256" key="3">
    <source>
        <dbReference type="PROSITE-ProRule" id="PRU00076"/>
    </source>
</evidence>
<feature type="domain" description="EGF-like" evidence="5">
    <location>
        <begin position="27"/>
        <end position="67"/>
    </location>
</feature>
<reference evidence="7 8" key="1">
    <citation type="submission" date="2025-05" db="UniProtKB">
        <authorList>
            <consortium name="RefSeq"/>
        </authorList>
    </citation>
    <scope>IDENTIFICATION</scope>
</reference>
<proteinExistence type="predicted"/>
<name>A0ABM1KMA4_GEKJA</name>
<organism evidence="6 10">
    <name type="scientific">Gekko japonicus</name>
    <name type="common">Schlegel's Japanese gecko</name>
    <dbReference type="NCBI Taxonomy" id="146911"/>
    <lineage>
        <taxon>Eukaryota</taxon>
        <taxon>Metazoa</taxon>
        <taxon>Chordata</taxon>
        <taxon>Craniata</taxon>
        <taxon>Vertebrata</taxon>
        <taxon>Euteleostomi</taxon>
        <taxon>Lepidosauria</taxon>
        <taxon>Squamata</taxon>
        <taxon>Bifurcata</taxon>
        <taxon>Gekkota</taxon>
        <taxon>Gekkonidae</taxon>
        <taxon>Gekkoninae</taxon>
        <taxon>Gekko</taxon>
    </lineage>
</organism>
<dbReference type="PROSITE" id="PS00022">
    <property type="entry name" value="EGF_1"/>
    <property type="match status" value="1"/>
</dbReference>
<dbReference type="PROSITE" id="PS01186">
    <property type="entry name" value="EGF_2"/>
    <property type="match status" value="1"/>
</dbReference>
<evidence type="ECO:0000313" key="6">
    <source>
        <dbReference type="Proteomes" id="UP000694871"/>
    </source>
</evidence>
<dbReference type="Proteomes" id="UP000694871">
    <property type="component" value="Unplaced"/>
</dbReference>
<accession>A0ABM1KMA4</accession>
<dbReference type="Gene3D" id="2.10.25.10">
    <property type="entry name" value="Laminin"/>
    <property type="match status" value="1"/>
</dbReference>
<sequence>MKPKGFFCSISNGNCPDAPARLRQRRHFTQCPEEYQHYCVKGRCRYVAARETPACICERGFTGARCERLDLFYLRGDQGQIVVAALIAVLVVLIILVAGLCACAHYCRKRRRQEEEEEEDEMGVFVKGLPIKTVDVLETDVS</sequence>
<dbReference type="PROSITE" id="PS50026">
    <property type="entry name" value="EGF_3"/>
    <property type="match status" value="1"/>
</dbReference>
<evidence type="ECO:0000256" key="1">
    <source>
        <dbReference type="ARBA" id="ARBA00022536"/>
    </source>
</evidence>
<evidence type="ECO:0000313" key="10">
    <source>
        <dbReference type="RefSeq" id="XP_015274841.1"/>
    </source>
</evidence>
<dbReference type="SUPFAM" id="SSF57196">
    <property type="entry name" value="EGF/Laminin"/>
    <property type="match status" value="1"/>
</dbReference>